<feature type="chain" id="PRO_5011011361" evidence="4">
    <location>
        <begin position="20"/>
        <end position="552"/>
    </location>
</feature>
<dbReference type="InterPro" id="IPR011050">
    <property type="entry name" value="Pectin_lyase_fold/virulence"/>
</dbReference>
<name>A0A1Y1UWY9_9FUNG</name>
<accession>A0A1Y1UWY9</accession>
<keyword evidence="3" id="KW-0964">Secreted</keyword>
<evidence type="ECO:0000313" key="7">
    <source>
        <dbReference type="Proteomes" id="UP000193719"/>
    </source>
</evidence>
<dbReference type="AlphaFoldDB" id="A0A1Y1UWY9"/>
<dbReference type="Pfam" id="PF00544">
    <property type="entry name" value="Pectate_lyase_4"/>
    <property type="match status" value="1"/>
</dbReference>
<comment type="caution">
    <text evidence="6">The sequence shown here is derived from an EMBL/GenBank/DDBJ whole genome shotgun (WGS) entry which is preliminary data.</text>
</comment>
<dbReference type="GO" id="GO:0030570">
    <property type="term" value="F:pectate lyase activity"/>
    <property type="evidence" value="ECO:0007669"/>
    <property type="project" value="InterPro"/>
</dbReference>
<dbReference type="STRING" id="1754191.A0A1Y1UWY9"/>
<dbReference type="EMBL" id="MCFH01000063">
    <property type="protein sequence ID" value="ORX42541.1"/>
    <property type="molecule type" value="Genomic_DNA"/>
</dbReference>
<dbReference type="Proteomes" id="UP000193719">
    <property type="component" value="Unassembled WGS sequence"/>
</dbReference>
<proteinExistence type="inferred from homology"/>
<feature type="domain" description="Pectate lyase" evidence="5">
    <location>
        <begin position="103"/>
        <end position="353"/>
    </location>
</feature>
<keyword evidence="3" id="KW-0624">Polysaccharide degradation</keyword>
<evidence type="ECO:0000256" key="4">
    <source>
        <dbReference type="SAM" id="SignalP"/>
    </source>
</evidence>
<comment type="similarity">
    <text evidence="1 3">Belongs to the polysaccharide lyase 1 family.</text>
</comment>
<dbReference type="GO" id="GO:0005576">
    <property type="term" value="C:extracellular region"/>
    <property type="evidence" value="ECO:0007669"/>
    <property type="project" value="UniProtKB-SubCell"/>
</dbReference>
<dbReference type="InterPro" id="IPR012334">
    <property type="entry name" value="Pectin_lyas_fold"/>
</dbReference>
<evidence type="ECO:0000256" key="2">
    <source>
        <dbReference type="ARBA" id="ARBA00023239"/>
    </source>
</evidence>
<dbReference type="GO" id="GO:0000272">
    <property type="term" value="P:polysaccharide catabolic process"/>
    <property type="evidence" value="ECO:0007669"/>
    <property type="project" value="UniProtKB-KW"/>
</dbReference>
<dbReference type="Gene3D" id="2.160.20.10">
    <property type="entry name" value="Single-stranded right-handed beta-helix, Pectin lyase-like"/>
    <property type="match status" value="1"/>
</dbReference>
<evidence type="ECO:0000256" key="3">
    <source>
        <dbReference type="RuleBase" id="RU361173"/>
    </source>
</evidence>
<dbReference type="PANTHER" id="PTHR31683:SF18">
    <property type="entry name" value="PECTATE LYASE 21-RELATED"/>
    <property type="match status" value="1"/>
</dbReference>
<organism evidence="6 7">
    <name type="scientific">Piromyces finnis</name>
    <dbReference type="NCBI Taxonomy" id="1754191"/>
    <lineage>
        <taxon>Eukaryota</taxon>
        <taxon>Fungi</taxon>
        <taxon>Fungi incertae sedis</taxon>
        <taxon>Chytridiomycota</taxon>
        <taxon>Chytridiomycota incertae sedis</taxon>
        <taxon>Neocallimastigomycetes</taxon>
        <taxon>Neocallimastigales</taxon>
        <taxon>Neocallimastigaceae</taxon>
        <taxon>Piromyces</taxon>
    </lineage>
</organism>
<dbReference type="OrthoDB" id="1637350at2759"/>
<protein>
    <submittedName>
        <fullName evidence="6">Pectin lyase-like protein</fullName>
    </submittedName>
</protein>
<dbReference type="SUPFAM" id="SSF51126">
    <property type="entry name" value="Pectin lyase-like"/>
    <property type="match status" value="1"/>
</dbReference>
<keyword evidence="7" id="KW-1185">Reference proteome</keyword>
<gene>
    <name evidence="6" type="ORF">BCR36DRAFT_362286</name>
</gene>
<sequence>MKFLSINFGLLLTGIVVKASSPIGWGKNTTGGQGGVEYHVSTFKEFKDALYNHGNVNDPKIIYIDGPINGITLDDGSIMNFGNLIPGFSFDKYVACFTEDGSQWLDTPECNQIEELRLQGRPIQNQQIHVDVTPNTTIIGNGNDARLEELSLQIRHTENVIIKNLSIEAPNDYFPEWDPTDGIHGSWNAEYDAIVIKNATNVWVDNCYLGDGSKGVNTNPKIFGHYVETHDGLLDVVDAADYITISNNRFENHKKTMLIGNSDSRQTDRDHLKVTIYNNVFINCNERMPRVRFGKVHVFNNYYYAETFNEAYESLTVDNYFHDDNVFPQYFIGLGVESNVLSEYNSFHYAGNEEIPATNDIIVYSYGGYIFHDIGSEFNGQTLNIDGLAEKSFKLKVKTKMAQNAANGKTNPAWVNASFTTDVFDPREFYDYDVVENIDAVNDLINKVPSWMFGMDNESNDHPLVETNPVEPVNPALGSETYPSISESESQPINNNESSMEYYLSCEPQAYECKSKKAFECYDNLSQCYSQTQENNYEKCIEINNICSKIWN</sequence>
<evidence type="ECO:0000313" key="6">
    <source>
        <dbReference type="EMBL" id="ORX42541.1"/>
    </source>
</evidence>
<feature type="signal peptide" evidence="4">
    <location>
        <begin position="1"/>
        <end position="19"/>
    </location>
</feature>
<dbReference type="InterPro" id="IPR045032">
    <property type="entry name" value="PEL"/>
</dbReference>
<dbReference type="InterPro" id="IPR002022">
    <property type="entry name" value="Pec_lyase"/>
</dbReference>
<dbReference type="SMART" id="SM00656">
    <property type="entry name" value="Amb_all"/>
    <property type="match status" value="1"/>
</dbReference>
<keyword evidence="2 3" id="KW-0456">Lyase</keyword>
<reference evidence="6 7" key="2">
    <citation type="submission" date="2016-08" db="EMBL/GenBank/DDBJ databases">
        <title>Pervasive Adenine N6-methylation of Active Genes in Fungi.</title>
        <authorList>
            <consortium name="DOE Joint Genome Institute"/>
            <person name="Mondo S.J."/>
            <person name="Dannebaum R.O."/>
            <person name="Kuo R.C."/>
            <person name="Labutti K."/>
            <person name="Haridas S."/>
            <person name="Kuo A."/>
            <person name="Salamov A."/>
            <person name="Ahrendt S.R."/>
            <person name="Lipzen A."/>
            <person name="Sullivan W."/>
            <person name="Andreopoulos W.B."/>
            <person name="Clum A."/>
            <person name="Lindquist E."/>
            <person name="Daum C."/>
            <person name="Ramamoorthy G.K."/>
            <person name="Gryganskyi A."/>
            <person name="Culley D."/>
            <person name="Magnuson J.K."/>
            <person name="James T.Y."/>
            <person name="O'Malley M.A."/>
            <person name="Stajich J.E."/>
            <person name="Spatafora J.W."/>
            <person name="Visel A."/>
            <person name="Grigoriev I.V."/>
        </authorList>
    </citation>
    <scope>NUCLEOTIDE SEQUENCE [LARGE SCALE GENOMIC DNA]</scope>
    <source>
        <strain evidence="7">finn</strain>
    </source>
</reference>
<keyword evidence="3" id="KW-0119">Carbohydrate metabolism</keyword>
<evidence type="ECO:0000259" key="5">
    <source>
        <dbReference type="SMART" id="SM00656"/>
    </source>
</evidence>
<keyword evidence="4" id="KW-0732">Signal</keyword>
<comment type="subcellular location">
    <subcellularLocation>
        <location evidence="3">Secreted</location>
    </subcellularLocation>
</comment>
<reference evidence="6 7" key="1">
    <citation type="submission" date="2016-08" db="EMBL/GenBank/DDBJ databases">
        <title>Genomes of anaerobic fungi encode conserved fungal cellulosomes for biomass hydrolysis.</title>
        <authorList>
            <consortium name="DOE Joint Genome Institute"/>
            <person name="Haitjema C.H."/>
            <person name="Gilmore S.P."/>
            <person name="Henske J.K."/>
            <person name="Solomon K.V."/>
            <person name="De Groot R."/>
            <person name="Kuo A."/>
            <person name="Mondo S.J."/>
            <person name="Salamov A.A."/>
            <person name="Labutti K."/>
            <person name="Zhao Z."/>
            <person name="Chiniquy J."/>
            <person name="Barry K."/>
            <person name="Brewer H.M."/>
            <person name="Purvine S.O."/>
            <person name="Wright A.T."/>
            <person name="Boxma B."/>
            <person name="Van Alen T."/>
            <person name="Hackstein J.H."/>
            <person name="Baker S.E."/>
            <person name="Grigoriev I.V."/>
            <person name="O'Malley M.A."/>
        </authorList>
    </citation>
    <scope>NUCLEOTIDE SEQUENCE [LARGE SCALE GENOMIC DNA]</scope>
    <source>
        <strain evidence="7">finn</strain>
    </source>
</reference>
<dbReference type="PANTHER" id="PTHR31683">
    <property type="entry name" value="PECTATE LYASE 18-RELATED"/>
    <property type="match status" value="1"/>
</dbReference>
<evidence type="ECO:0000256" key="1">
    <source>
        <dbReference type="ARBA" id="ARBA00010980"/>
    </source>
</evidence>